<dbReference type="Gene3D" id="2.30.140.50">
    <property type="entry name" value="Protein of unknown function DUF2790"/>
    <property type="match status" value="1"/>
</dbReference>
<accession>A0A345UYQ2</accession>
<evidence type="ECO:0008006" key="4">
    <source>
        <dbReference type="Google" id="ProtNLM"/>
    </source>
</evidence>
<organism evidence="2 3">
    <name type="scientific">Pseudomonas fluorescens</name>
    <dbReference type="NCBI Taxonomy" id="294"/>
    <lineage>
        <taxon>Bacteria</taxon>
        <taxon>Pseudomonadati</taxon>
        <taxon>Pseudomonadota</taxon>
        <taxon>Gammaproteobacteria</taxon>
        <taxon>Pseudomonadales</taxon>
        <taxon>Pseudomonadaceae</taxon>
        <taxon>Pseudomonas</taxon>
    </lineage>
</organism>
<feature type="chain" id="PRO_5016691622" description="DUF2790 domain-containing protein" evidence="1">
    <location>
        <begin position="20"/>
        <end position="85"/>
    </location>
</feature>
<gene>
    <name evidence="2" type="ORF">CFN16_16180</name>
</gene>
<dbReference type="InterPro" id="IPR021245">
    <property type="entry name" value="DUF2790"/>
</dbReference>
<evidence type="ECO:0000256" key="1">
    <source>
        <dbReference type="SAM" id="SignalP"/>
    </source>
</evidence>
<keyword evidence="1" id="KW-0732">Signal</keyword>
<dbReference type="Pfam" id="PF10976">
    <property type="entry name" value="DUF2790"/>
    <property type="match status" value="1"/>
</dbReference>
<proteinExistence type="predicted"/>
<dbReference type="RefSeq" id="WP_115078329.1">
    <property type="nucleotide sequence ID" value="NZ_CP022313.1"/>
</dbReference>
<evidence type="ECO:0000313" key="2">
    <source>
        <dbReference type="EMBL" id="AXJ05604.1"/>
    </source>
</evidence>
<name>A0A345UYQ2_PSEFL</name>
<evidence type="ECO:0000313" key="3">
    <source>
        <dbReference type="Proteomes" id="UP000254535"/>
    </source>
</evidence>
<reference evidence="2 3" key="1">
    <citation type="submission" date="2017-07" db="EMBL/GenBank/DDBJ databases">
        <title>Genome sequence of Pseudomonas NEP1.</title>
        <authorList>
            <person name="Nascimento F.X."/>
        </authorList>
    </citation>
    <scope>NUCLEOTIDE SEQUENCE [LARGE SCALE GENOMIC DNA]</scope>
    <source>
        <strain evidence="2 3">NEP1</strain>
    </source>
</reference>
<feature type="signal peptide" evidence="1">
    <location>
        <begin position="1"/>
        <end position="19"/>
    </location>
</feature>
<sequence length="85" mass="9307">MKTLILAFTALLATGSVFAAEMPERTVIHDTNGFYVHLDVDKVLSSTDISQACGVIPARLNYLDHQGREHVLDYQVQGSGCINDN</sequence>
<dbReference type="AlphaFoldDB" id="A0A345UYQ2"/>
<protein>
    <recommendedName>
        <fullName evidence="4">DUF2790 domain-containing protein</fullName>
    </recommendedName>
</protein>
<dbReference type="EMBL" id="CP022313">
    <property type="protein sequence ID" value="AXJ05604.1"/>
    <property type="molecule type" value="Genomic_DNA"/>
</dbReference>
<dbReference type="Proteomes" id="UP000254535">
    <property type="component" value="Chromosome"/>
</dbReference>